<dbReference type="AlphaFoldDB" id="A0A930N0C0"/>
<dbReference type="PANTHER" id="PTHR42957">
    <property type="entry name" value="HELICASE MJ1565-RELATED"/>
    <property type="match status" value="1"/>
</dbReference>
<reference evidence="3" key="1">
    <citation type="submission" date="2020-04" db="EMBL/GenBank/DDBJ databases">
        <title>Deep metagenomics examines the oral microbiome during advanced dental caries in children, revealing novel taxa and co-occurrences with host molecules.</title>
        <authorList>
            <person name="Baker J.L."/>
            <person name="Morton J.T."/>
            <person name="Dinis M."/>
            <person name="Alvarez R."/>
            <person name="Tran N.C."/>
            <person name="Knight R."/>
            <person name="Edlund A."/>
        </authorList>
    </citation>
    <scope>NUCLEOTIDE SEQUENCE</scope>
    <source>
        <strain evidence="3">JCVI_44_bin.5</strain>
    </source>
</reference>
<feature type="region of interest" description="Disordered" evidence="1">
    <location>
        <begin position="294"/>
        <end position="341"/>
    </location>
</feature>
<dbReference type="InterPro" id="IPR002789">
    <property type="entry name" value="HerA_central"/>
</dbReference>
<sequence length="1158" mass="128455">MSSIYDNKKNVEFLDGGISPSSEDSQSAVAQPVKENEELNSLQASEEHSLDKINKEMASYQERAFHAMELVDDIVLKNYLTKLSMYEVVPCNNLNTDNVILFKINKMVYEKDEYVTDKFISVVSAMTYTNSSIFLIVDGYETHTDFYLGIKSEDEKRQKSTIAETFKNSILGHFPGAEIEDYSYVKVNSERSKQDKLLHRITEAASVSSCVGIPSYKNSKGEYTNANFIQGIEKFTTAMQGKKYTAIILASNMPKHEIDMLRNGYETIYTELSAMATRQLAYSTNESLANAISRTKGTSDTHTVSLAKGVSDGTSHNDSKAKSSAHAKSHTEGENKDNTFSKASKGIMGIGGAMAGVGMALSATGIGAPIGAPLMAGGAVVGGIGSLLGTGAKNKSKSDTETITTTESYTSSDGVTHTKSSTTTVSDAHTDSISETNGETSTVGSSKNFTITIQNKQIVEVQKRIDKQLERIEICESTGLWSTGAYFLSYNTDRSTAEIGATIFRSIMQGEQSGVENSAINTWYPDVESNFNNIVHYIGALSHPLFLYDNPLDNTKVEILPTSLLSSKELAIMMGLPRKSVPGLPVIEHISMGKEVVRLNKSDSIEQLQLGCIFDQGIERKNNIVHLDAKSLTQHTFVTGSTGCGKSNTIYYLIKQIRNQVNAPKFMVIEPAKGEYKDVFGNEHIYGTNPLKTPLLKINPFRFPEGVHVLEHIDRLVEIFNVCWPMYAAMPAVLKEAILNSYEDCGWDLYNSTNKFSNKLFPTFADLLNELVLVINTSAYSEEVKSNYQGSLVTRVKSLDNGLCKQIFSGQELGDAALFDENVIVDLSRIGSQETKSLIMGILIMRLNEYRSNSNIHHNSNLRHITILEEAHNILKRDSVEQSSEGGNIAGKSVEMISNAIAEMRTYGEGFIIVDQSPGAVDASAIRNTNTKIIMRLPDDSDRKVAGKASGMKDNQVDEIAKLPTGVAVVYQNDWEEPVLCKIGKFDEQEIIFEYIPNYQEDNEKSKNSTLKAEILKFLLCGRISNEIDFDIDNIGFNLNKEDLTTHCKISLYELMNVYKKNNELQIWKDNNFESLSQLVTNILSAKYEVKKIANSTGNFEDLTCNLTRLVDEKVEGLPEELKLVASQCLMRDYSLYGDVEKNIYNAWYQTIKISRLS</sequence>
<dbReference type="SUPFAM" id="SSF52540">
    <property type="entry name" value="P-loop containing nucleoside triphosphate hydrolases"/>
    <property type="match status" value="1"/>
</dbReference>
<feature type="compositionally biased region" description="Polar residues" evidence="1">
    <location>
        <begin position="19"/>
        <end position="29"/>
    </location>
</feature>
<dbReference type="Gene3D" id="3.40.50.300">
    <property type="entry name" value="P-loop containing nucleotide triphosphate hydrolases"/>
    <property type="match status" value="2"/>
</dbReference>
<feature type="compositionally biased region" description="Low complexity" evidence="1">
    <location>
        <begin position="401"/>
        <end position="426"/>
    </location>
</feature>
<gene>
    <name evidence="3" type="ORF">HXN26_09400</name>
</gene>
<dbReference type="EMBL" id="JABZSJ010000062">
    <property type="protein sequence ID" value="MBF1385045.1"/>
    <property type="molecule type" value="Genomic_DNA"/>
</dbReference>
<evidence type="ECO:0000313" key="4">
    <source>
        <dbReference type="Proteomes" id="UP000771736"/>
    </source>
</evidence>
<dbReference type="InterPro" id="IPR008571">
    <property type="entry name" value="HerA-like"/>
</dbReference>
<evidence type="ECO:0000313" key="3">
    <source>
        <dbReference type="EMBL" id="MBF1385045.1"/>
    </source>
</evidence>
<feature type="region of interest" description="Disordered" evidence="1">
    <location>
        <begin position="1"/>
        <end position="33"/>
    </location>
</feature>
<feature type="compositionally biased region" description="Basic and acidic residues" evidence="1">
    <location>
        <begin position="329"/>
        <end position="339"/>
    </location>
</feature>
<evidence type="ECO:0000259" key="2">
    <source>
        <dbReference type="Pfam" id="PF01935"/>
    </source>
</evidence>
<accession>A0A930N0C0</accession>
<dbReference type="Proteomes" id="UP000771736">
    <property type="component" value="Unassembled WGS sequence"/>
</dbReference>
<feature type="region of interest" description="Disordered" evidence="1">
    <location>
        <begin position="391"/>
        <end position="441"/>
    </location>
</feature>
<dbReference type="RefSeq" id="WP_273160918.1">
    <property type="nucleotide sequence ID" value="NZ_JABZSJ010000062.1"/>
</dbReference>
<dbReference type="InterPro" id="IPR027417">
    <property type="entry name" value="P-loop_NTPase"/>
</dbReference>
<dbReference type="Pfam" id="PF01935">
    <property type="entry name" value="DUF87"/>
    <property type="match status" value="1"/>
</dbReference>
<feature type="compositionally biased region" description="Polar residues" evidence="1">
    <location>
        <begin position="431"/>
        <end position="441"/>
    </location>
</feature>
<feature type="compositionally biased region" description="Polar residues" evidence="1">
    <location>
        <begin position="294"/>
        <end position="304"/>
    </location>
</feature>
<name>A0A930N0C0_9BACT</name>
<comment type="caution">
    <text evidence="3">The sequence shown here is derived from an EMBL/GenBank/DDBJ whole genome shotgun (WGS) entry which is preliminary data.</text>
</comment>
<feature type="domain" description="Helicase HerA central" evidence="2">
    <location>
        <begin position="625"/>
        <end position="843"/>
    </location>
</feature>
<protein>
    <submittedName>
        <fullName evidence="3">DUF87 domain-containing protein</fullName>
    </submittedName>
</protein>
<organism evidence="3 4">
    <name type="scientific">Prevotella aurantiaca</name>
    <dbReference type="NCBI Taxonomy" id="596085"/>
    <lineage>
        <taxon>Bacteria</taxon>
        <taxon>Pseudomonadati</taxon>
        <taxon>Bacteroidota</taxon>
        <taxon>Bacteroidia</taxon>
        <taxon>Bacteroidales</taxon>
        <taxon>Prevotellaceae</taxon>
        <taxon>Prevotella</taxon>
    </lineage>
</organism>
<feature type="compositionally biased region" description="Basic and acidic residues" evidence="1">
    <location>
        <begin position="1"/>
        <end position="12"/>
    </location>
</feature>
<proteinExistence type="predicted"/>
<evidence type="ECO:0000256" key="1">
    <source>
        <dbReference type="SAM" id="MobiDB-lite"/>
    </source>
</evidence>
<dbReference type="PANTHER" id="PTHR42957:SF1">
    <property type="entry name" value="HELICASE MJ1565-RELATED"/>
    <property type="match status" value="1"/>
</dbReference>